<proteinExistence type="predicted"/>
<reference evidence="2 3" key="1">
    <citation type="submission" date="2014-02" db="EMBL/GenBank/DDBJ databases">
        <authorList>
            <person name="Sibley D."/>
            <person name="Venepally P."/>
            <person name="Karamycheva S."/>
            <person name="Hadjithomas M."/>
            <person name="Khan A."/>
            <person name="Brunk B."/>
            <person name="Roos D."/>
            <person name="Caler E."/>
            <person name="Lorenzi H."/>
        </authorList>
    </citation>
    <scope>NUCLEOTIDE SEQUENCE [LARGE SCALE GENOMIC DNA]</scope>
    <source>
        <strain evidence="2 3">GAB2-2007-GAL-DOM2</strain>
    </source>
</reference>
<gene>
    <name evidence="2" type="ORF">TGDOM2_264075</name>
</gene>
<evidence type="ECO:0000313" key="2">
    <source>
        <dbReference type="EMBL" id="KFG30768.1"/>
    </source>
</evidence>
<dbReference type="Proteomes" id="UP000028837">
    <property type="component" value="Unassembled WGS sequence"/>
</dbReference>
<organism evidence="2 3">
    <name type="scientific">Toxoplasma gondii GAB2-2007-GAL-DOM2</name>
    <dbReference type="NCBI Taxonomy" id="1130820"/>
    <lineage>
        <taxon>Eukaryota</taxon>
        <taxon>Sar</taxon>
        <taxon>Alveolata</taxon>
        <taxon>Apicomplexa</taxon>
        <taxon>Conoidasida</taxon>
        <taxon>Coccidia</taxon>
        <taxon>Eucoccidiorida</taxon>
        <taxon>Eimeriorina</taxon>
        <taxon>Sarcocystidae</taxon>
        <taxon>Toxoplasma</taxon>
    </lineage>
</organism>
<evidence type="ECO:0000256" key="1">
    <source>
        <dbReference type="SAM" id="SignalP"/>
    </source>
</evidence>
<keyword evidence="2" id="KW-0472">Membrane</keyword>
<comment type="caution">
    <text evidence="2">The sequence shown here is derived from an EMBL/GenBank/DDBJ whole genome shotgun (WGS) entry which is preliminary data.</text>
</comment>
<sequence length="109" mass="11351">MVNCTAIFSTMGIPGVLLVSLSLLAVSFPVCSGQENAYTFVNSKASSTFGPEFDALRAIQAGAGYWSSSGHHSGDEAGTSTTPTIPKTAVVETFFSQSLGQDSSRVQHT</sequence>
<dbReference type="AlphaFoldDB" id="A0A086JF50"/>
<feature type="signal peptide" evidence="1">
    <location>
        <begin position="1"/>
        <end position="33"/>
    </location>
</feature>
<dbReference type="VEuPathDB" id="ToxoDB:TGDOM2_264075"/>
<dbReference type="EMBL" id="AHZU02001592">
    <property type="protein sequence ID" value="KFG30768.1"/>
    <property type="molecule type" value="Genomic_DNA"/>
</dbReference>
<keyword evidence="2" id="KW-0812">Transmembrane</keyword>
<keyword evidence="1" id="KW-0732">Signal</keyword>
<protein>
    <submittedName>
        <fullName evidence="2">Putative transmembrane protein</fullName>
    </submittedName>
</protein>
<dbReference type="OrthoDB" id="10355051at2759"/>
<accession>A0A086JF50</accession>
<name>A0A086JF50_TOXGO</name>
<feature type="chain" id="PRO_5001808040" evidence="1">
    <location>
        <begin position="34"/>
        <end position="109"/>
    </location>
</feature>
<evidence type="ECO:0000313" key="3">
    <source>
        <dbReference type="Proteomes" id="UP000028837"/>
    </source>
</evidence>